<name>B8C5Q2_THAPS</name>
<dbReference type="Proteomes" id="UP000001449">
    <property type="component" value="Chromosome 6"/>
</dbReference>
<accession>B8C5Q2</accession>
<dbReference type="AlphaFoldDB" id="B8C5Q2"/>
<keyword evidence="1" id="KW-0812">Transmembrane</keyword>
<keyword evidence="1" id="KW-1133">Transmembrane helix</keyword>
<reference evidence="2 3" key="2">
    <citation type="journal article" date="2008" name="Nature">
        <title>The Phaeodactylum genome reveals the evolutionary history of diatom genomes.</title>
        <authorList>
            <person name="Bowler C."/>
            <person name="Allen A.E."/>
            <person name="Badger J.H."/>
            <person name="Grimwood J."/>
            <person name="Jabbari K."/>
            <person name="Kuo A."/>
            <person name="Maheswari U."/>
            <person name="Martens C."/>
            <person name="Maumus F."/>
            <person name="Otillar R.P."/>
            <person name="Rayko E."/>
            <person name="Salamov A."/>
            <person name="Vandepoele K."/>
            <person name="Beszteri B."/>
            <person name="Gruber A."/>
            <person name="Heijde M."/>
            <person name="Katinka M."/>
            <person name="Mock T."/>
            <person name="Valentin K."/>
            <person name="Verret F."/>
            <person name="Berges J.A."/>
            <person name="Brownlee C."/>
            <person name="Cadoret J.P."/>
            <person name="Chiovitti A."/>
            <person name="Choi C.J."/>
            <person name="Coesel S."/>
            <person name="De Martino A."/>
            <person name="Detter J.C."/>
            <person name="Durkin C."/>
            <person name="Falciatore A."/>
            <person name="Fournet J."/>
            <person name="Haruta M."/>
            <person name="Huysman M.J."/>
            <person name="Jenkins B.D."/>
            <person name="Jiroutova K."/>
            <person name="Jorgensen R.E."/>
            <person name="Joubert Y."/>
            <person name="Kaplan A."/>
            <person name="Kroger N."/>
            <person name="Kroth P.G."/>
            <person name="La Roche J."/>
            <person name="Lindquist E."/>
            <person name="Lommer M."/>
            <person name="Martin-Jezequel V."/>
            <person name="Lopez P.J."/>
            <person name="Lucas S."/>
            <person name="Mangogna M."/>
            <person name="McGinnis K."/>
            <person name="Medlin L.K."/>
            <person name="Montsant A."/>
            <person name="Oudot-Le Secq M.P."/>
            <person name="Napoli C."/>
            <person name="Obornik M."/>
            <person name="Parker M.S."/>
            <person name="Petit J.L."/>
            <person name="Porcel B.M."/>
            <person name="Poulsen N."/>
            <person name="Robison M."/>
            <person name="Rychlewski L."/>
            <person name="Rynearson T.A."/>
            <person name="Schmutz J."/>
            <person name="Shapiro H."/>
            <person name="Siaut M."/>
            <person name="Stanley M."/>
            <person name="Sussman M.R."/>
            <person name="Taylor A.R."/>
            <person name="Vardi A."/>
            <person name="von Dassow P."/>
            <person name="Vyverman W."/>
            <person name="Willis A."/>
            <person name="Wyrwicz L.S."/>
            <person name="Rokhsar D.S."/>
            <person name="Weissenbach J."/>
            <person name="Armbrust E.V."/>
            <person name="Green B.R."/>
            <person name="Van de Peer Y."/>
            <person name="Grigoriev I.V."/>
        </authorList>
    </citation>
    <scope>NUCLEOTIDE SEQUENCE [LARGE SCALE GENOMIC DNA]</scope>
    <source>
        <strain evidence="2 3">CCMP1335</strain>
    </source>
</reference>
<evidence type="ECO:0008006" key="4">
    <source>
        <dbReference type="Google" id="ProtNLM"/>
    </source>
</evidence>
<dbReference type="SUPFAM" id="SSF52540">
    <property type="entry name" value="P-loop containing nucleoside triphosphate hydrolases"/>
    <property type="match status" value="1"/>
</dbReference>
<dbReference type="Gene3D" id="3.40.50.300">
    <property type="entry name" value="P-loop containing nucleotide triphosphate hydrolases"/>
    <property type="match status" value="1"/>
</dbReference>
<evidence type="ECO:0000313" key="2">
    <source>
        <dbReference type="EMBL" id="EED91546.1"/>
    </source>
</evidence>
<dbReference type="GeneID" id="7448628"/>
<protein>
    <recommendedName>
        <fullName evidence="4">Sulfotransferase domain-containing protein</fullName>
    </recommendedName>
</protein>
<sequence>MAASQASSQRMQKRSRLMKFIAFMILKAMLTLVCWNFYLGSQISTLENTFTSMMLKNHDGDDRDRSDAEQSPLKLANSTAGMDRPMASVHDAVGDNAGIKRQQVGMIVPSITNGKLQGKERLWNILQTRNVTEVDATYWASVPTWDSILQNLHTKHDGGDNTTNKPASPIIYGLETCQSFRDITSSNPSQRRVAPAGLFNTGTNYLSVLLDYNCQNPHRVKQFHGNAKRGHGNEWEVLWGKHSPANSRGKYYKNNKAKYTVDELLPIVLIRNPFGWMKSMCRNPYAAKWKGMGDVKSCPRLKDGDDWNTVNVNFGPGSTHHLSLAHFYNDWYGEYFYNKANDTGINSGNSNSNTAFPRLIVRFEDLIFFPYEVTKTICECAGGVLGHREEDKDVTKGSFHYVVRSAKAGSGHGPASQRNGLIDSWIKYGSIDPKGEYSAEDVKLAEEVLDPFITNEMGYIG</sequence>
<dbReference type="PaxDb" id="35128-Thaps6150"/>
<proteinExistence type="predicted"/>
<reference evidence="2 3" key="1">
    <citation type="journal article" date="2004" name="Science">
        <title>The genome of the diatom Thalassiosira pseudonana: ecology, evolution, and metabolism.</title>
        <authorList>
            <person name="Armbrust E.V."/>
            <person name="Berges J.A."/>
            <person name="Bowler C."/>
            <person name="Green B.R."/>
            <person name="Martinez D."/>
            <person name="Putnam N.H."/>
            <person name="Zhou S."/>
            <person name="Allen A.E."/>
            <person name="Apt K.E."/>
            <person name="Bechner M."/>
            <person name="Brzezinski M.A."/>
            <person name="Chaal B.K."/>
            <person name="Chiovitti A."/>
            <person name="Davis A.K."/>
            <person name="Demarest M.S."/>
            <person name="Detter J.C."/>
            <person name="Glavina T."/>
            <person name="Goodstein D."/>
            <person name="Hadi M.Z."/>
            <person name="Hellsten U."/>
            <person name="Hildebrand M."/>
            <person name="Jenkins B.D."/>
            <person name="Jurka J."/>
            <person name="Kapitonov V.V."/>
            <person name="Kroger N."/>
            <person name="Lau W.W."/>
            <person name="Lane T.W."/>
            <person name="Larimer F.W."/>
            <person name="Lippmeier J.C."/>
            <person name="Lucas S."/>
            <person name="Medina M."/>
            <person name="Montsant A."/>
            <person name="Obornik M."/>
            <person name="Parker M.S."/>
            <person name="Palenik B."/>
            <person name="Pazour G.J."/>
            <person name="Richardson P.M."/>
            <person name="Rynearson T.A."/>
            <person name="Saito M.A."/>
            <person name="Schwartz D.C."/>
            <person name="Thamatrakoln K."/>
            <person name="Valentin K."/>
            <person name="Vardi A."/>
            <person name="Wilkerson F.P."/>
            <person name="Rokhsar D.S."/>
        </authorList>
    </citation>
    <scope>NUCLEOTIDE SEQUENCE [LARGE SCALE GENOMIC DNA]</scope>
    <source>
        <strain evidence="2 3">CCMP1335</strain>
    </source>
</reference>
<dbReference type="RefSeq" id="XP_002291439.1">
    <property type="nucleotide sequence ID" value="XM_002291403.1"/>
</dbReference>
<keyword evidence="3" id="KW-1185">Reference proteome</keyword>
<gene>
    <name evidence="2" type="ORF">THAPSDRAFT_6150</name>
</gene>
<feature type="transmembrane region" description="Helical" evidence="1">
    <location>
        <begin position="20"/>
        <end position="38"/>
    </location>
</feature>
<evidence type="ECO:0000313" key="3">
    <source>
        <dbReference type="Proteomes" id="UP000001449"/>
    </source>
</evidence>
<dbReference type="InterPro" id="IPR027417">
    <property type="entry name" value="P-loop_NTPase"/>
</dbReference>
<dbReference type="eggNOG" id="ENOG502R0TQ">
    <property type="taxonomic scope" value="Eukaryota"/>
</dbReference>
<dbReference type="HOGENOM" id="CLU_593845_0_0_1"/>
<organism evidence="2 3">
    <name type="scientific">Thalassiosira pseudonana</name>
    <name type="common">Marine diatom</name>
    <name type="synonym">Cyclotella nana</name>
    <dbReference type="NCBI Taxonomy" id="35128"/>
    <lineage>
        <taxon>Eukaryota</taxon>
        <taxon>Sar</taxon>
        <taxon>Stramenopiles</taxon>
        <taxon>Ochrophyta</taxon>
        <taxon>Bacillariophyta</taxon>
        <taxon>Coscinodiscophyceae</taxon>
        <taxon>Thalassiosirophycidae</taxon>
        <taxon>Thalassiosirales</taxon>
        <taxon>Thalassiosiraceae</taxon>
        <taxon>Thalassiosira</taxon>
    </lineage>
</organism>
<dbReference type="OMA" id="TKTICEC"/>
<dbReference type="InParanoid" id="B8C5Q2"/>
<dbReference type="EMBL" id="CM000643">
    <property type="protein sequence ID" value="EED91546.1"/>
    <property type="molecule type" value="Genomic_DNA"/>
</dbReference>
<dbReference type="KEGG" id="tps:THAPSDRAFT_6150"/>
<evidence type="ECO:0000256" key="1">
    <source>
        <dbReference type="SAM" id="Phobius"/>
    </source>
</evidence>
<keyword evidence="1" id="KW-0472">Membrane</keyword>